<sequence>MSYTGFRPGGFEISTLAELNGPSQPTFLSLPCGERSESEVAQVISMMKASAAHDRRDAGRVLDRLRDPRSGVPASLLREDGKWQRDAPRHAGYAVAVLTLAVALRDPLAEVLLPVCRNVMQRVEKRADFR</sequence>
<organism evidence="1 2">
    <name type="scientific">Deinococcus ruber</name>
    <dbReference type="NCBI Taxonomy" id="1848197"/>
    <lineage>
        <taxon>Bacteria</taxon>
        <taxon>Thermotogati</taxon>
        <taxon>Deinococcota</taxon>
        <taxon>Deinococci</taxon>
        <taxon>Deinococcales</taxon>
        <taxon>Deinococcaceae</taxon>
        <taxon>Deinococcus</taxon>
    </lineage>
</organism>
<reference evidence="1" key="1">
    <citation type="journal article" date="2014" name="Int. J. Syst. Evol. Microbiol.">
        <title>Complete genome sequence of Corynebacterium casei LMG S-19264T (=DSM 44701T), isolated from a smear-ripened cheese.</title>
        <authorList>
            <consortium name="US DOE Joint Genome Institute (JGI-PGF)"/>
            <person name="Walter F."/>
            <person name="Albersmeier A."/>
            <person name="Kalinowski J."/>
            <person name="Ruckert C."/>
        </authorList>
    </citation>
    <scope>NUCLEOTIDE SEQUENCE</scope>
    <source>
        <strain evidence="1">JCM 31311</strain>
    </source>
</reference>
<evidence type="ECO:0000313" key="1">
    <source>
        <dbReference type="EMBL" id="GGR34052.1"/>
    </source>
</evidence>
<evidence type="ECO:0000313" key="2">
    <source>
        <dbReference type="Proteomes" id="UP000603865"/>
    </source>
</evidence>
<comment type="caution">
    <text evidence="1">The sequence shown here is derived from an EMBL/GenBank/DDBJ whole genome shotgun (WGS) entry which is preliminary data.</text>
</comment>
<keyword evidence="2" id="KW-1185">Reference proteome</keyword>
<protein>
    <submittedName>
        <fullName evidence="1">Uncharacterized protein</fullName>
    </submittedName>
</protein>
<dbReference type="EMBL" id="BMQL01000062">
    <property type="protein sequence ID" value="GGR34052.1"/>
    <property type="molecule type" value="Genomic_DNA"/>
</dbReference>
<reference evidence="1" key="2">
    <citation type="submission" date="2020-09" db="EMBL/GenBank/DDBJ databases">
        <authorList>
            <person name="Sun Q."/>
            <person name="Ohkuma M."/>
        </authorList>
    </citation>
    <scope>NUCLEOTIDE SEQUENCE</scope>
    <source>
        <strain evidence="1">JCM 31311</strain>
    </source>
</reference>
<accession>A0A918CQV1</accession>
<dbReference type="AlphaFoldDB" id="A0A918CQV1"/>
<proteinExistence type="predicted"/>
<dbReference type="RefSeq" id="WP_189093279.1">
    <property type="nucleotide sequence ID" value="NZ_BMQL01000062.1"/>
</dbReference>
<dbReference type="Proteomes" id="UP000603865">
    <property type="component" value="Unassembled WGS sequence"/>
</dbReference>
<name>A0A918CQV1_9DEIO</name>
<gene>
    <name evidence="1" type="ORF">GCM10008957_50320</name>
</gene>